<dbReference type="PANTHER" id="PTHR23282">
    <property type="entry name" value="APICAL ENDOSOMAL GLYCOPROTEIN PRECURSOR"/>
    <property type="match status" value="1"/>
</dbReference>
<dbReference type="Proteomes" id="UP001163046">
    <property type="component" value="Unassembled WGS sequence"/>
</dbReference>
<dbReference type="CDD" id="cd06263">
    <property type="entry name" value="MAM"/>
    <property type="match status" value="1"/>
</dbReference>
<dbReference type="EMBL" id="MU825397">
    <property type="protein sequence ID" value="KAJ7393791.1"/>
    <property type="molecule type" value="Genomic_DNA"/>
</dbReference>
<accession>A0A9X0DBQ0</accession>
<feature type="non-terminal residue" evidence="2">
    <location>
        <position position="88"/>
    </location>
</feature>
<dbReference type="Gene3D" id="2.60.120.200">
    <property type="match status" value="1"/>
</dbReference>
<dbReference type="PANTHER" id="PTHR23282:SF142">
    <property type="entry name" value="MAM DOMAIN-CONTAINING PROTEIN"/>
    <property type="match status" value="1"/>
</dbReference>
<evidence type="ECO:0000313" key="2">
    <source>
        <dbReference type="EMBL" id="KAJ7393791.1"/>
    </source>
</evidence>
<comment type="caution">
    <text evidence="2">The sequence shown here is derived from an EMBL/GenBank/DDBJ whole genome shotgun (WGS) entry which is preliminary data.</text>
</comment>
<keyword evidence="3" id="KW-1185">Reference proteome</keyword>
<protein>
    <recommendedName>
        <fullName evidence="1">MAM domain-containing protein</fullName>
    </recommendedName>
</protein>
<dbReference type="InterPro" id="IPR051560">
    <property type="entry name" value="MAM_domain-containing"/>
</dbReference>
<evidence type="ECO:0000259" key="1">
    <source>
        <dbReference type="PROSITE" id="PS50060"/>
    </source>
</evidence>
<dbReference type="AlphaFoldDB" id="A0A9X0DBQ0"/>
<gene>
    <name evidence="2" type="ORF">OS493_003451</name>
</gene>
<dbReference type="SUPFAM" id="SSF49899">
    <property type="entry name" value="Concanavalin A-like lectins/glucanases"/>
    <property type="match status" value="1"/>
</dbReference>
<organism evidence="2 3">
    <name type="scientific">Desmophyllum pertusum</name>
    <dbReference type="NCBI Taxonomy" id="174260"/>
    <lineage>
        <taxon>Eukaryota</taxon>
        <taxon>Metazoa</taxon>
        <taxon>Cnidaria</taxon>
        <taxon>Anthozoa</taxon>
        <taxon>Hexacorallia</taxon>
        <taxon>Scleractinia</taxon>
        <taxon>Caryophylliina</taxon>
        <taxon>Caryophylliidae</taxon>
        <taxon>Desmophyllum</taxon>
    </lineage>
</organism>
<dbReference type="InterPro" id="IPR013320">
    <property type="entry name" value="ConA-like_dom_sf"/>
</dbReference>
<sequence length="88" mass="9547">MTMQFSGNMCLTLYYHMNGTTMGTLNVYVNGVKVFSASGNKGNNWLKLELTVTLSGMYEVIIEGIRGSSYTGDMAIDDFKLVAGPCSS</sequence>
<feature type="domain" description="MAM" evidence="1">
    <location>
        <begin position="1"/>
        <end position="88"/>
    </location>
</feature>
<dbReference type="GO" id="GO:0016020">
    <property type="term" value="C:membrane"/>
    <property type="evidence" value="ECO:0007669"/>
    <property type="project" value="InterPro"/>
</dbReference>
<reference evidence="2" key="1">
    <citation type="submission" date="2023-01" db="EMBL/GenBank/DDBJ databases">
        <title>Genome assembly of the deep-sea coral Lophelia pertusa.</title>
        <authorList>
            <person name="Herrera S."/>
            <person name="Cordes E."/>
        </authorList>
    </citation>
    <scope>NUCLEOTIDE SEQUENCE</scope>
    <source>
        <strain evidence="2">USNM1676648</strain>
        <tissue evidence="2">Polyp</tissue>
    </source>
</reference>
<dbReference type="OrthoDB" id="10063783at2759"/>
<dbReference type="Pfam" id="PF00629">
    <property type="entry name" value="MAM"/>
    <property type="match status" value="1"/>
</dbReference>
<name>A0A9X0DBQ0_9CNID</name>
<dbReference type="InterPro" id="IPR000998">
    <property type="entry name" value="MAM_dom"/>
</dbReference>
<evidence type="ECO:0000313" key="3">
    <source>
        <dbReference type="Proteomes" id="UP001163046"/>
    </source>
</evidence>
<proteinExistence type="predicted"/>
<dbReference type="PROSITE" id="PS50060">
    <property type="entry name" value="MAM_2"/>
    <property type="match status" value="1"/>
</dbReference>